<organism evidence="2 3">
    <name type="scientific">Flavobacterium hydrophilum</name>
    <dbReference type="NCBI Taxonomy" id="2211445"/>
    <lineage>
        <taxon>Bacteria</taxon>
        <taxon>Pseudomonadati</taxon>
        <taxon>Bacteroidota</taxon>
        <taxon>Flavobacteriia</taxon>
        <taxon>Flavobacteriales</taxon>
        <taxon>Flavobacteriaceae</taxon>
        <taxon>Flavobacterium</taxon>
    </lineage>
</organism>
<dbReference type="Pfam" id="PF06094">
    <property type="entry name" value="GGACT"/>
    <property type="match status" value="1"/>
</dbReference>
<dbReference type="CDD" id="cd06661">
    <property type="entry name" value="GGCT_like"/>
    <property type="match status" value="1"/>
</dbReference>
<keyword evidence="3" id="KW-1185">Reference proteome</keyword>
<dbReference type="AlphaFoldDB" id="A0A2V4C6S1"/>
<dbReference type="GO" id="GO:0016740">
    <property type="term" value="F:transferase activity"/>
    <property type="evidence" value="ECO:0007669"/>
    <property type="project" value="UniProtKB-KW"/>
</dbReference>
<accession>A0A2V4C6S1</accession>
<feature type="domain" description="Gamma-glutamylcyclotransferase AIG2-like" evidence="1">
    <location>
        <begin position="4"/>
        <end position="103"/>
    </location>
</feature>
<dbReference type="InterPro" id="IPR013024">
    <property type="entry name" value="GGCT-like"/>
</dbReference>
<dbReference type="EMBL" id="QJHL01000001">
    <property type="protein sequence ID" value="PXY45803.1"/>
    <property type="molecule type" value="Genomic_DNA"/>
</dbReference>
<evidence type="ECO:0000259" key="1">
    <source>
        <dbReference type="Pfam" id="PF06094"/>
    </source>
</evidence>
<dbReference type="InterPro" id="IPR009288">
    <property type="entry name" value="AIG2-like_dom"/>
</dbReference>
<evidence type="ECO:0000313" key="2">
    <source>
        <dbReference type="EMBL" id="PXY45803.1"/>
    </source>
</evidence>
<sequence length="105" mass="11820">MEQIFSYGTLQSKEIQMQVFNKLLIGTPDQLAGYKLKDLQIEEEFGIEDYFVATPSENPSDAVDGIVYSISSADLAKADQFESNAYKRVEITLKSGIVAWIYIEN</sequence>
<keyword evidence="2" id="KW-0808">Transferase</keyword>
<gene>
    <name evidence="2" type="ORF">DMB68_01015</name>
</gene>
<dbReference type="Proteomes" id="UP000247681">
    <property type="component" value="Unassembled WGS sequence"/>
</dbReference>
<evidence type="ECO:0000313" key="3">
    <source>
        <dbReference type="Proteomes" id="UP000247681"/>
    </source>
</evidence>
<proteinExistence type="predicted"/>
<dbReference type="Gene3D" id="3.10.490.10">
    <property type="entry name" value="Gamma-glutamyl cyclotransferase-like"/>
    <property type="match status" value="1"/>
</dbReference>
<comment type="caution">
    <text evidence="2">The sequence shown here is derived from an EMBL/GenBank/DDBJ whole genome shotgun (WGS) entry which is preliminary data.</text>
</comment>
<protein>
    <submittedName>
        <fullName evidence="2">Gamma-glutamylcyclotransferase</fullName>
    </submittedName>
</protein>
<reference evidence="2 3" key="1">
    <citation type="submission" date="2018-05" db="EMBL/GenBank/DDBJ databases">
        <title>Flavobacterium sp. strain IMCC34758, incomplete genome.</title>
        <authorList>
            <person name="Joung Y."/>
        </authorList>
    </citation>
    <scope>NUCLEOTIDE SEQUENCE [LARGE SCALE GENOMIC DNA]</scope>
    <source>
        <strain evidence="2 3">IMCC34758</strain>
    </source>
</reference>
<name>A0A2V4C6S1_9FLAO</name>
<dbReference type="SUPFAM" id="SSF110857">
    <property type="entry name" value="Gamma-glutamyl cyclotransferase-like"/>
    <property type="match status" value="1"/>
</dbReference>
<dbReference type="RefSeq" id="WP_110344827.1">
    <property type="nucleotide sequence ID" value="NZ_QJHL01000001.1"/>
</dbReference>
<dbReference type="InterPro" id="IPR036568">
    <property type="entry name" value="GGCT-like_sf"/>
</dbReference>
<dbReference type="OrthoDB" id="9798388at2"/>